<feature type="region of interest" description="Disordered" evidence="1">
    <location>
        <begin position="1"/>
        <end position="30"/>
    </location>
</feature>
<feature type="region of interest" description="Disordered" evidence="1">
    <location>
        <begin position="66"/>
        <end position="105"/>
    </location>
</feature>
<sequence length="105" mass="10629">MVGSSWGGDRSRALSVGEVSHGSQRLRTTQRYSAAAPSWLVAQFPAPLKAKSRGAAPLFRGAGNCALGHDGAAADTTPATGQPSLNRSPFSAFSTSSAGGANRSP</sequence>
<feature type="compositionally biased region" description="Low complexity" evidence="1">
    <location>
        <begin position="88"/>
        <end position="105"/>
    </location>
</feature>
<feature type="compositionally biased region" description="Low complexity" evidence="1">
    <location>
        <begin position="70"/>
        <end position="81"/>
    </location>
</feature>
<protein>
    <submittedName>
        <fullName evidence="2">Uncharacterized protein</fullName>
    </submittedName>
</protein>
<evidence type="ECO:0000313" key="2">
    <source>
        <dbReference type="EMBL" id="BCL26316.1"/>
    </source>
</evidence>
<proteinExistence type="predicted"/>
<evidence type="ECO:0000313" key="3">
    <source>
        <dbReference type="Proteomes" id="UP000516444"/>
    </source>
</evidence>
<dbReference type="KEGG" id="sgm:GCM10017557_11750"/>
<dbReference type="EMBL" id="AP023440">
    <property type="protein sequence ID" value="BCL26316.1"/>
    <property type="molecule type" value="Genomic_DNA"/>
</dbReference>
<feature type="compositionally biased region" description="Polar residues" evidence="1">
    <location>
        <begin position="21"/>
        <end position="30"/>
    </location>
</feature>
<dbReference type="AlphaFoldDB" id="A0A7G1NXQ6"/>
<accession>A0A7G1NXQ6</accession>
<name>A0A7G1NXQ6_9ACTN</name>
<evidence type="ECO:0000256" key="1">
    <source>
        <dbReference type="SAM" id="MobiDB-lite"/>
    </source>
</evidence>
<reference evidence="2 3" key="1">
    <citation type="journal article" date="2014" name="Int. J. Syst. Evol. Microbiol.">
        <title>Complete genome sequence of Corynebacterium casei LMG S-19264T (=DSM 44701T), isolated from a smear-ripened cheese.</title>
        <authorList>
            <consortium name="US DOE Joint Genome Institute (JGI-PGF)"/>
            <person name="Walter F."/>
            <person name="Albersmeier A."/>
            <person name="Kalinowski J."/>
            <person name="Ruckert C."/>
        </authorList>
    </citation>
    <scope>NUCLEOTIDE SEQUENCE [LARGE SCALE GENOMIC DNA]</scope>
    <source>
        <strain evidence="2 3">JCM 4677</strain>
    </source>
</reference>
<gene>
    <name evidence="2" type="ORF">GCM10017557_11750</name>
</gene>
<organism evidence="2 3">
    <name type="scientific">Streptomyces aurantiacus</name>
    <dbReference type="NCBI Taxonomy" id="47760"/>
    <lineage>
        <taxon>Bacteria</taxon>
        <taxon>Bacillati</taxon>
        <taxon>Actinomycetota</taxon>
        <taxon>Actinomycetes</taxon>
        <taxon>Kitasatosporales</taxon>
        <taxon>Streptomycetaceae</taxon>
        <taxon>Streptomyces</taxon>
        <taxon>Streptomyces aurantiacus group</taxon>
    </lineage>
</organism>
<keyword evidence="3" id="KW-1185">Reference proteome</keyword>
<dbReference type="Proteomes" id="UP000516444">
    <property type="component" value="Chromosome"/>
</dbReference>